<dbReference type="EMBL" id="CP015520">
    <property type="protein sequence ID" value="ANF23077.1"/>
    <property type="molecule type" value="Genomic_DNA"/>
</dbReference>
<feature type="transmembrane region" description="Helical" evidence="2">
    <location>
        <begin position="195"/>
        <end position="212"/>
    </location>
</feature>
<keyword evidence="5" id="KW-1185">Reference proteome</keyword>
<dbReference type="RefSeq" id="WP_068666381.1">
    <property type="nucleotide sequence ID" value="NZ_CP015520.1"/>
</dbReference>
<feature type="transmembrane region" description="Helical" evidence="2">
    <location>
        <begin position="165"/>
        <end position="183"/>
    </location>
</feature>
<evidence type="ECO:0000313" key="4">
    <source>
        <dbReference type="EMBL" id="ANF23077.1"/>
    </source>
</evidence>
<feature type="transmembrane region" description="Helical" evidence="2">
    <location>
        <begin position="218"/>
        <end position="235"/>
    </location>
</feature>
<dbReference type="InterPro" id="IPR025874">
    <property type="entry name" value="DZR"/>
</dbReference>
<protein>
    <recommendedName>
        <fullName evidence="3">DZANK-type domain-containing protein</fullName>
    </recommendedName>
</protein>
<sequence length="308" mass="36207">MEDEYSRAEKVLATLFVLFLLLASINFLRELERIPAEPDYSDYQTKYGIDELLDNRSRLISLERELFKTYQAAENNLTEAERVYLFKREEYRPTIESGNATEELKQEYLQAKENYKRTYARYLAAKGAYEDVHQQLVELNARIGELSAKTWDEYNREYQIYRLKVLALKLLFALPIFIVSFLLFRKRRNIYTTSLIAYSSLLLIYLILSAIWSTIQMIGLSLFGAGASAAALYYLRKEYLKPERVYRRRTGQNRCYRCGFSVKDDYLYCPNCGARLKEKCENCGAMRQLYLEFCPYCGVKVEKMGEES</sequence>
<reference evidence="5" key="1">
    <citation type="journal article" date="2016" name="Syst. Appl. Microbiol.">
        <title>Thermococcus piezophilus sp. nov., a novel hyperthermophilic and piezophilic archaeon with a broad pressure range for growth, isolated from a deepest hydrothermal vent at the Mid-Cayman Rise.</title>
        <authorList>
            <person name="Dalmasso C."/>
            <person name="Oger P."/>
            <person name="Selva G."/>
            <person name="Courtine D."/>
            <person name="L'Haridon S."/>
            <person name="Garlaschelli A."/>
            <person name="Roussel E."/>
            <person name="Miyazaki J."/>
            <person name="Reveillaud J."/>
            <person name="Jebbar M."/>
            <person name="Takai K."/>
            <person name="Maignien L."/>
            <person name="Alain K."/>
        </authorList>
    </citation>
    <scope>NUCLEOTIDE SEQUENCE [LARGE SCALE GENOMIC DNA]</scope>
    <source>
        <strain evidence="5">CDGS</strain>
    </source>
</reference>
<dbReference type="KEGG" id="tpie:A7C91_07790"/>
<keyword evidence="2" id="KW-1133">Transmembrane helix</keyword>
<dbReference type="GeneID" id="28496086"/>
<evidence type="ECO:0000313" key="5">
    <source>
        <dbReference type="Proteomes" id="UP000076969"/>
    </source>
</evidence>
<evidence type="ECO:0000256" key="1">
    <source>
        <dbReference type="SAM" id="Coils"/>
    </source>
</evidence>
<dbReference type="Pfam" id="PF12773">
    <property type="entry name" value="DZR"/>
    <property type="match status" value="1"/>
</dbReference>
<name>A0A172WI00_9EURY</name>
<keyword evidence="2" id="KW-0812">Transmembrane</keyword>
<keyword evidence="1" id="KW-0175">Coiled coil</keyword>
<feature type="coiled-coil region" evidence="1">
    <location>
        <begin position="63"/>
        <end position="149"/>
    </location>
</feature>
<evidence type="ECO:0000256" key="2">
    <source>
        <dbReference type="SAM" id="Phobius"/>
    </source>
</evidence>
<feature type="domain" description="DZANK-type" evidence="3">
    <location>
        <begin position="255"/>
        <end position="298"/>
    </location>
</feature>
<dbReference type="Proteomes" id="UP000076969">
    <property type="component" value="Chromosome"/>
</dbReference>
<gene>
    <name evidence="4" type="ORF">A7C91_07790</name>
</gene>
<dbReference type="OrthoDB" id="11143at2157"/>
<proteinExistence type="predicted"/>
<evidence type="ECO:0000259" key="3">
    <source>
        <dbReference type="Pfam" id="PF12773"/>
    </source>
</evidence>
<organism evidence="4 5">
    <name type="scientific">Thermococcus piezophilus</name>
    <dbReference type="NCBI Taxonomy" id="1712654"/>
    <lineage>
        <taxon>Archaea</taxon>
        <taxon>Methanobacteriati</taxon>
        <taxon>Methanobacteriota</taxon>
        <taxon>Thermococci</taxon>
        <taxon>Thermococcales</taxon>
        <taxon>Thermococcaceae</taxon>
        <taxon>Thermococcus</taxon>
    </lineage>
</organism>
<dbReference type="AlphaFoldDB" id="A0A172WI00"/>
<accession>A0A172WI00</accession>
<keyword evidence="2" id="KW-0472">Membrane</keyword>